<dbReference type="InterPro" id="IPR036864">
    <property type="entry name" value="Zn2-C6_fun-type_DNA-bd_sf"/>
</dbReference>
<dbReference type="SMART" id="SM00066">
    <property type="entry name" value="GAL4"/>
    <property type="match status" value="1"/>
</dbReference>
<evidence type="ECO:0000256" key="1">
    <source>
        <dbReference type="ARBA" id="ARBA00023242"/>
    </source>
</evidence>
<accession>A0A8K0WNE3</accession>
<dbReference type="GO" id="GO:0000976">
    <property type="term" value="F:transcription cis-regulatory region binding"/>
    <property type="evidence" value="ECO:0007669"/>
    <property type="project" value="TreeGrafter"/>
</dbReference>
<sequence>MTDTETPQQEPPRQRAKHTRTRNGCERCRARRRKCDERKPVCSRCADASAQCHYARHETQNNHDDVLPGEEPRAATATTGPRLELSASGARSGVPLDAAGLLHHYHRHVSPWLDIFDRDQTFARLVPRFGAASPLVLSAVMQLAATSSGVSCKGIGLDGHLTPHAIAPTAHAASLQIACVFTLQRAREFMEAVPTTWKTVFAQSQSSPDFMPYDFDRADHRQILLSMVALMSRLEIAHAMMHETAPSVEPKVLWEVVEAFELIQTSHEAFTTMKTVLRCIYILIDVTRLCFGATDTSASSFPLSNGPGFDKWQALLNDLLIWYSGRPPDFHPFLQADGQGGAFPTIVFTTDAAACASMMYHSAMLILLSYRQNSARIASQYGQPECEPAELLPLWHARRVCGIALSSDQLCWDPCMIAAFTSAARRMTHPDQYGAILRCLKRVEASGWPLGDLMAKLRQEWLYDME</sequence>
<feature type="region of interest" description="Disordered" evidence="2">
    <location>
        <begin position="61"/>
        <end position="88"/>
    </location>
</feature>
<evidence type="ECO:0000313" key="4">
    <source>
        <dbReference type="EMBL" id="KAH7311306.1"/>
    </source>
</evidence>
<comment type="caution">
    <text evidence="4">The sequence shown here is derived from an EMBL/GenBank/DDBJ whole genome shotgun (WGS) entry which is preliminary data.</text>
</comment>
<dbReference type="EMBL" id="JAGPNK010000011">
    <property type="protein sequence ID" value="KAH7311306.1"/>
    <property type="molecule type" value="Genomic_DNA"/>
</dbReference>
<keyword evidence="5" id="KW-1185">Reference proteome</keyword>
<gene>
    <name evidence="4" type="ORF">B0I35DRAFT_437872</name>
</gene>
<dbReference type="CDD" id="cd00067">
    <property type="entry name" value="GAL4"/>
    <property type="match status" value="1"/>
</dbReference>
<keyword evidence="1" id="KW-0539">Nucleus</keyword>
<evidence type="ECO:0000259" key="3">
    <source>
        <dbReference type="PROSITE" id="PS50048"/>
    </source>
</evidence>
<dbReference type="SUPFAM" id="SSF57701">
    <property type="entry name" value="Zn2/Cys6 DNA-binding domain"/>
    <property type="match status" value="1"/>
</dbReference>
<proteinExistence type="predicted"/>
<dbReference type="PROSITE" id="PS00463">
    <property type="entry name" value="ZN2_CY6_FUNGAL_1"/>
    <property type="match status" value="1"/>
</dbReference>
<dbReference type="PROSITE" id="PS50048">
    <property type="entry name" value="ZN2_CY6_FUNGAL_2"/>
    <property type="match status" value="1"/>
</dbReference>
<feature type="compositionally biased region" description="Basic and acidic residues" evidence="2">
    <location>
        <begin position="61"/>
        <end position="73"/>
    </location>
</feature>
<dbReference type="OrthoDB" id="4475584at2759"/>
<dbReference type="GO" id="GO:0045944">
    <property type="term" value="P:positive regulation of transcription by RNA polymerase II"/>
    <property type="evidence" value="ECO:0007669"/>
    <property type="project" value="TreeGrafter"/>
</dbReference>
<name>A0A8K0WNE3_9HYPO</name>
<dbReference type="InterPro" id="IPR001138">
    <property type="entry name" value="Zn2Cys6_DnaBD"/>
</dbReference>
<dbReference type="Pfam" id="PF00172">
    <property type="entry name" value="Zn_clus"/>
    <property type="match status" value="1"/>
</dbReference>
<reference evidence="4" key="1">
    <citation type="journal article" date="2021" name="Nat. Commun.">
        <title>Genetic determinants of endophytism in the Arabidopsis root mycobiome.</title>
        <authorList>
            <person name="Mesny F."/>
            <person name="Miyauchi S."/>
            <person name="Thiergart T."/>
            <person name="Pickel B."/>
            <person name="Atanasova L."/>
            <person name="Karlsson M."/>
            <person name="Huettel B."/>
            <person name="Barry K.W."/>
            <person name="Haridas S."/>
            <person name="Chen C."/>
            <person name="Bauer D."/>
            <person name="Andreopoulos W."/>
            <person name="Pangilinan J."/>
            <person name="LaButti K."/>
            <person name="Riley R."/>
            <person name="Lipzen A."/>
            <person name="Clum A."/>
            <person name="Drula E."/>
            <person name="Henrissat B."/>
            <person name="Kohler A."/>
            <person name="Grigoriev I.V."/>
            <person name="Martin F.M."/>
            <person name="Hacquard S."/>
        </authorList>
    </citation>
    <scope>NUCLEOTIDE SEQUENCE</scope>
    <source>
        <strain evidence="4">MPI-CAGE-CH-0235</strain>
    </source>
</reference>
<feature type="region of interest" description="Disordered" evidence="2">
    <location>
        <begin position="1"/>
        <end position="24"/>
    </location>
</feature>
<organism evidence="4 5">
    <name type="scientific">Stachybotrys elegans</name>
    <dbReference type="NCBI Taxonomy" id="80388"/>
    <lineage>
        <taxon>Eukaryota</taxon>
        <taxon>Fungi</taxon>
        <taxon>Dikarya</taxon>
        <taxon>Ascomycota</taxon>
        <taxon>Pezizomycotina</taxon>
        <taxon>Sordariomycetes</taxon>
        <taxon>Hypocreomycetidae</taxon>
        <taxon>Hypocreales</taxon>
        <taxon>Stachybotryaceae</taxon>
        <taxon>Stachybotrys</taxon>
    </lineage>
</organism>
<evidence type="ECO:0000256" key="2">
    <source>
        <dbReference type="SAM" id="MobiDB-lite"/>
    </source>
</evidence>
<dbReference type="PANTHER" id="PTHR37534:SF4">
    <property type="entry name" value="ZN(II)2CYS6 TRANSCRIPTION FACTOR (EUROFUNG)"/>
    <property type="match status" value="1"/>
</dbReference>
<dbReference type="AlphaFoldDB" id="A0A8K0WNE3"/>
<dbReference type="Gene3D" id="4.10.240.10">
    <property type="entry name" value="Zn(2)-C6 fungal-type DNA-binding domain"/>
    <property type="match status" value="1"/>
</dbReference>
<dbReference type="GO" id="GO:0008270">
    <property type="term" value="F:zinc ion binding"/>
    <property type="evidence" value="ECO:0007669"/>
    <property type="project" value="InterPro"/>
</dbReference>
<feature type="domain" description="Zn(2)-C6 fungal-type" evidence="3">
    <location>
        <begin position="24"/>
        <end position="54"/>
    </location>
</feature>
<dbReference type="PANTHER" id="PTHR37534">
    <property type="entry name" value="TRANSCRIPTIONAL ACTIVATOR PROTEIN UGA3"/>
    <property type="match status" value="1"/>
</dbReference>
<dbReference type="GO" id="GO:0005634">
    <property type="term" value="C:nucleus"/>
    <property type="evidence" value="ECO:0007669"/>
    <property type="project" value="TreeGrafter"/>
</dbReference>
<evidence type="ECO:0000313" key="5">
    <source>
        <dbReference type="Proteomes" id="UP000813444"/>
    </source>
</evidence>
<dbReference type="GO" id="GO:0000981">
    <property type="term" value="F:DNA-binding transcription factor activity, RNA polymerase II-specific"/>
    <property type="evidence" value="ECO:0007669"/>
    <property type="project" value="InterPro"/>
</dbReference>
<protein>
    <recommendedName>
        <fullName evidence="3">Zn(2)-C6 fungal-type domain-containing protein</fullName>
    </recommendedName>
</protein>
<dbReference type="Proteomes" id="UP000813444">
    <property type="component" value="Unassembled WGS sequence"/>
</dbReference>